<dbReference type="GO" id="GO:0046872">
    <property type="term" value="F:metal ion binding"/>
    <property type="evidence" value="ECO:0007669"/>
    <property type="project" value="UniProtKB-KW"/>
</dbReference>
<feature type="domain" description="HMA" evidence="3">
    <location>
        <begin position="41"/>
        <end position="109"/>
    </location>
</feature>
<dbReference type="InterPro" id="IPR017969">
    <property type="entry name" value="Heavy-metal-associated_CS"/>
</dbReference>
<evidence type="ECO:0000256" key="1">
    <source>
        <dbReference type="ARBA" id="ARBA00022723"/>
    </source>
</evidence>
<dbReference type="EMBL" id="CP016283">
    <property type="protein sequence ID" value="ANP74750.1"/>
    <property type="molecule type" value="Genomic_DNA"/>
</dbReference>
<accession>A0A1B1BQ09</accession>
<feature type="region of interest" description="Disordered" evidence="2">
    <location>
        <begin position="1"/>
        <end position="38"/>
    </location>
</feature>
<reference evidence="4 5" key="1">
    <citation type="submission" date="2016-06" db="EMBL/GenBank/DDBJ databases">
        <title>Genome sequencing of Cryobacterium arcticum PAMC 27867.</title>
        <authorList>
            <person name="Lee J."/>
            <person name="Kim O.-S."/>
        </authorList>
    </citation>
    <scope>NUCLEOTIDE SEQUENCE [LARGE SCALE GENOMIC DNA]</scope>
    <source>
        <strain evidence="4 5">PAMC 27867</strain>
        <plasmid evidence="5">pp27867_1</plasmid>
    </source>
</reference>
<dbReference type="Proteomes" id="UP000092582">
    <property type="component" value="Plasmid pP27867_1"/>
</dbReference>
<dbReference type="OrthoDB" id="9813965at2"/>
<evidence type="ECO:0000313" key="5">
    <source>
        <dbReference type="Proteomes" id="UP000092582"/>
    </source>
</evidence>
<dbReference type="InterPro" id="IPR036163">
    <property type="entry name" value="HMA_dom_sf"/>
</dbReference>
<geneLocation type="plasmid" evidence="5">
    <name>pp27867_1</name>
</geneLocation>
<evidence type="ECO:0000259" key="3">
    <source>
        <dbReference type="PROSITE" id="PS50846"/>
    </source>
</evidence>
<dbReference type="PATRIC" id="fig|670052.7.peg.3944"/>
<dbReference type="InterPro" id="IPR006121">
    <property type="entry name" value="HMA_dom"/>
</dbReference>
<dbReference type="KEGG" id="cart:PA27867_3836"/>
<evidence type="ECO:0000256" key="2">
    <source>
        <dbReference type="SAM" id="MobiDB-lite"/>
    </source>
</evidence>
<dbReference type="SUPFAM" id="SSF55008">
    <property type="entry name" value="HMA, heavy metal-associated domain"/>
    <property type="match status" value="1"/>
</dbReference>
<sequence length="113" mass="11369">MFTGTQKDLGLTDSSCSCSSHAGSHSGESEASPAIVQSSRTTSTFHVAGMTCSHCVSSVTSEVGQVAGAERIDVDLVPGGLSVVTVSGSNPVDHAAVVAAIDEAGYEWVAETP</sequence>
<dbReference type="CDD" id="cd00371">
    <property type="entry name" value="HMA"/>
    <property type="match status" value="1"/>
</dbReference>
<dbReference type="Pfam" id="PF00403">
    <property type="entry name" value="HMA"/>
    <property type="match status" value="1"/>
</dbReference>
<keyword evidence="1" id="KW-0479">Metal-binding</keyword>
<proteinExistence type="predicted"/>
<feature type="compositionally biased region" description="Low complexity" evidence="2">
    <location>
        <begin position="14"/>
        <end position="32"/>
    </location>
</feature>
<protein>
    <submittedName>
        <fullName evidence="4">Putative heavy metal binding protein</fullName>
    </submittedName>
</protein>
<dbReference type="AlphaFoldDB" id="A0A1B1BQ09"/>
<evidence type="ECO:0000313" key="4">
    <source>
        <dbReference type="EMBL" id="ANP74750.1"/>
    </source>
</evidence>
<keyword evidence="4" id="KW-0614">Plasmid</keyword>
<dbReference type="Gene3D" id="3.30.70.100">
    <property type="match status" value="1"/>
</dbReference>
<dbReference type="PROSITE" id="PS50846">
    <property type="entry name" value="HMA_2"/>
    <property type="match status" value="1"/>
</dbReference>
<organism evidence="4 5">
    <name type="scientific">Cryobacterium arcticum</name>
    <dbReference type="NCBI Taxonomy" id="670052"/>
    <lineage>
        <taxon>Bacteria</taxon>
        <taxon>Bacillati</taxon>
        <taxon>Actinomycetota</taxon>
        <taxon>Actinomycetes</taxon>
        <taxon>Micrococcales</taxon>
        <taxon>Microbacteriaceae</taxon>
        <taxon>Cryobacterium</taxon>
    </lineage>
</organism>
<keyword evidence="5" id="KW-1185">Reference proteome</keyword>
<gene>
    <name evidence="4" type="ORF">PA27867_3836</name>
</gene>
<name>A0A1B1BQ09_9MICO</name>
<dbReference type="PROSITE" id="PS01047">
    <property type="entry name" value="HMA_1"/>
    <property type="match status" value="1"/>
</dbReference>